<keyword evidence="8" id="KW-0145">Chemotaxis</keyword>
<dbReference type="Gene3D" id="1.10.155.10">
    <property type="entry name" value="Chemotaxis receptor methyltransferase CheR, N-terminal domain"/>
    <property type="match status" value="1"/>
</dbReference>
<keyword evidence="6" id="KW-0949">S-adenosyl-L-methionine</keyword>
<dbReference type="InterPro" id="IPR022642">
    <property type="entry name" value="CheR_C"/>
</dbReference>
<dbReference type="Gene3D" id="3.30.450.20">
    <property type="entry name" value="PAS domain"/>
    <property type="match status" value="3"/>
</dbReference>
<dbReference type="PANTHER" id="PTHR24422:SF27">
    <property type="entry name" value="PROTEIN-GLUTAMATE O-METHYLTRANSFERASE"/>
    <property type="match status" value="1"/>
</dbReference>
<dbReference type="SMART" id="SM00387">
    <property type="entry name" value="HATPase_c"/>
    <property type="match status" value="1"/>
</dbReference>
<dbReference type="SUPFAM" id="SSF53335">
    <property type="entry name" value="S-adenosyl-L-methionine-dependent methyltransferases"/>
    <property type="match status" value="1"/>
</dbReference>
<keyword evidence="4" id="KW-0489">Methyltransferase</keyword>
<feature type="domain" description="CheR-type methyltransferase" evidence="14">
    <location>
        <begin position="194"/>
        <end position="444"/>
    </location>
</feature>
<keyword evidence="3" id="KW-0597">Phosphoprotein</keyword>
<evidence type="ECO:0000259" key="13">
    <source>
        <dbReference type="PROSITE" id="PS50122"/>
    </source>
</evidence>
<evidence type="ECO:0000256" key="2">
    <source>
        <dbReference type="ARBA" id="ARBA00001541"/>
    </source>
</evidence>
<feature type="coiled-coil region" evidence="9">
    <location>
        <begin position="636"/>
        <end position="698"/>
    </location>
</feature>
<dbReference type="Gene3D" id="1.10.287.130">
    <property type="match status" value="1"/>
</dbReference>
<dbReference type="PROSITE" id="PS50123">
    <property type="entry name" value="CHER"/>
    <property type="match status" value="1"/>
</dbReference>
<dbReference type="PANTHER" id="PTHR24422">
    <property type="entry name" value="CHEMOTAXIS PROTEIN METHYLTRANSFERASE"/>
    <property type="match status" value="1"/>
</dbReference>
<dbReference type="SMART" id="SM00138">
    <property type="entry name" value="MeTrc"/>
    <property type="match status" value="1"/>
</dbReference>
<dbReference type="InterPro" id="IPR003594">
    <property type="entry name" value="HATPase_dom"/>
</dbReference>
<name>A0A1V9GDV3_9BACT</name>
<feature type="domain" description="CheB-type methylesterase" evidence="13">
    <location>
        <begin position="3"/>
        <end position="192"/>
    </location>
</feature>
<feature type="active site" evidence="8">
    <location>
        <position position="15"/>
    </location>
</feature>
<evidence type="ECO:0000313" key="16">
    <source>
        <dbReference type="Proteomes" id="UP000192276"/>
    </source>
</evidence>
<dbReference type="InterPro" id="IPR005467">
    <property type="entry name" value="His_kinase_dom"/>
</dbReference>
<dbReference type="InterPro" id="IPR013655">
    <property type="entry name" value="PAS_fold_3"/>
</dbReference>
<dbReference type="SUPFAM" id="SSF47757">
    <property type="entry name" value="Chemotaxis receptor methyltransferase CheR, N-terminal domain"/>
    <property type="match status" value="1"/>
</dbReference>
<dbReference type="GO" id="GO:0000155">
    <property type="term" value="F:phosphorelay sensor kinase activity"/>
    <property type="evidence" value="ECO:0007669"/>
    <property type="project" value="InterPro"/>
</dbReference>
<feature type="active site" evidence="8">
    <location>
        <position position="134"/>
    </location>
</feature>
<dbReference type="CDD" id="cd16434">
    <property type="entry name" value="CheB-CheR_fusion"/>
    <property type="match status" value="1"/>
</dbReference>
<dbReference type="SMART" id="SM00091">
    <property type="entry name" value="PAS"/>
    <property type="match status" value="2"/>
</dbReference>
<dbReference type="STRING" id="550983.A4R26_02065"/>
<dbReference type="InterPro" id="IPR036804">
    <property type="entry name" value="CheR_N_sf"/>
</dbReference>
<feature type="coiled-coil region" evidence="9">
    <location>
        <begin position="943"/>
        <end position="984"/>
    </location>
</feature>
<dbReference type="InterPro" id="IPR000780">
    <property type="entry name" value="CheR_MeTrfase"/>
</dbReference>
<dbReference type="InterPro" id="IPR035965">
    <property type="entry name" value="PAS-like_dom_sf"/>
</dbReference>
<dbReference type="Pfam" id="PF01339">
    <property type="entry name" value="CheB_methylest"/>
    <property type="match status" value="1"/>
</dbReference>
<feature type="domain" description="PAS" evidence="11">
    <location>
        <begin position="981"/>
        <end position="1051"/>
    </location>
</feature>
<dbReference type="Pfam" id="PF03705">
    <property type="entry name" value="CheR_N"/>
    <property type="match status" value="1"/>
</dbReference>
<dbReference type="Pfam" id="PF02518">
    <property type="entry name" value="HATPase_c"/>
    <property type="match status" value="1"/>
</dbReference>
<sequence>MKATRKHYVITVGASAGGLEAIQEFFDHMPQTGNMSFVVIQHLSPDYKSLLVDLVGRRTHMKVLEAAHNMPVTENCVYVIPNNKQIRMVKGKLMLSDKVIEKGPNNAIDVFLHSLAVEKKEKAIAVILSGTGTDGTRGIAAIKENGGCVMVQDPSSAKFDGMPNSALASGYADVVDTPSGIAEAIVKEIFQTEQHIRAKEPDEKTLLQIFELINKNAGHDFHYYKTPTILRRINKRMMQHSIEEPEDFLKLLQSSPEECREMAHDFLISVTRFFRDTDAYKVLSEKVLPELLASKESGEQLKVWVSACSTGEEAYSIAIAIDQVLEQTGKEIDIKIFASDIDAANLDIASNGLYPFTIENDVPKDLLEKYFVKKSKGWLIIQRLRKQIVFARHDITKDPPFIKNDLVTCRNMLIYMNSVLQDRIYAMLQFSLNKDGFLFLGPSENPPFSKSSSMQQVSMKWKIFKKLADVKQRVSFSDNFTPVRMPRDSHSSHVDVGTKGQKDLWKEMRTALLEDLGFIAFYVDRNFEIHETMGNYENLLSLPKKMLNLNLVRMLPQDLSIVVNREVRKAWKNNKPVHLNYVVFGKGDNTRAVNVLVKPSVTATGHDYTLVMFHRAVIQTERLPESPDQETDYDYVRNLEAELAETKNSLQLAVEDLETANEELQSSNEELLSSNEELQSSNEELQSLNEELYTLNTEHQLKIKELVELNDDLNNYFRSTNIAQIFLDTNLNIRKFNPASTEIINLIDSDLGRPFSDISNNFKYNQLLDDIRNVERNRTVVEKEVTLQQGKNFLLRIMPYITREKKYAGIIITFVDITTITNLNNIIRSVFNATTSAIFALHTVTDVRGKTIDFVIDAANEKAQQWFGAGDGPLTGKSLRSAAPVISTPELFGDYLSVALDDTQLHRDLMLDDMDMWFELTAAKMPEGLVVTFTDITDKKKAVHKIRRNYSELNEVKENLRKLNKELEDKVKDRTRELSFSEERFRLVARATNDALWDWDLTVDKVWWSDAFRKTFGYEETIMTRKEWLQHVHPSDRQAVKNSVHTAIHDNCNQWSQEYRFLKADGDYANVLDRGYILHNEFGVPYRMLGSMLDLTALRKAEQKIKRMNEELEEKVKQRTEQLQTMNLELESSNHDLQLFASVASHDLQEPLRKIHMLTKMVKDRHENDLPADTVVYLGKIMQSAMRMKALVNNILHFSKLSSDFSGFEKTDVAQIIRDVREDFEMVIREKNAEITVSEMPALEVIKPHIQQVFQNLIGNALKFTRATVAPVISITAWRVNEKSFSAAPDENGAWCHIEVKDNGIGFDEQFRTRIFDLFQRLNSKDKFEGTGIGLSIVKKIVEKHDGLITANSRKGEGAVFSILLPLVQSSNKPDNE</sequence>
<evidence type="ECO:0000259" key="10">
    <source>
        <dbReference type="PROSITE" id="PS50109"/>
    </source>
</evidence>
<dbReference type="CDD" id="cd00082">
    <property type="entry name" value="HisKA"/>
    <property type="match status" value="1"/>
</dbReference>
<evidence type="ECO:0000313" key="15">
    <source>
        <dbReference type="EMBL" id="OQP68606.1"/>
    </source>
</evidence>
<protein>
    <recommendedName>
        <fullName evidence="17">Chemotaxis protein</fullName>
    </recommendedName>
</protein>
<dbReference type="SUPFAM" id="SSF47384">
    <property type="entry name" value="Homodimeric domain of signal transducing histidine kinase"/>
    <property type="match status" value="1"/>
</dbReference>
<dbReference type="Pfam" id="PF08447">
    <property type="entry name" value="PAS_3"/>
    <property type="match status" value="1"/>
</dbReference>
<feature type="domain" description="PAC" evidence="12">
    <location>
        <begin position="1055"/>
        <end position="1107"/>
    </location>
</feature>
<proteinExistence type="predicted"/>
<reference evidence="16" key="1">
    <citation type="submission" date="2016-04" db="EMBL/GenBank/DDBJ databases">
        <authorList>
            <person name="Chen L."/>
            <person name="Zhuang W."/>
            <person name="Wang G."/>
        </authorList>
    </citation>
    <scope>NUCLEOTIDE SEQUENCE [LARGE SCALE GENOMIC DNA]</scope>
    <source>
        <strain evidence="16">208</strain>
    </source>
</reference>
<dbReference type="InterPro" id="IPR000014">
    <property type="entry name" value="PAS"/>
</dbReference>
<dbReference type="PROSITE" id="PS50109">
    <property type="entry name" value="HIS_KIN"/>
    <property type="match status" value="1"/>
</dbReference>
<comment type="catalytic activity">
    <reaction evidence="1">
        <text>ATP + protein L-histidine = ADP + protein N-phospho-L-histidine.</text>
        <dbReference type="EC" id="2.7.13.3"/>
    </reaction>
</comment>
<dbReference type="Pfam" id="PF00512">
    <property type="entry name" value="HisKA"/>
    <property type="match status" value="1"/>
</dbReference>
<dbReference type="OrthoDB" id="9816309at2"/>
<feature type="domain" description="Histidine kinase" evidence="10">
    <location>
        <begin position="1143"/>
        <end position="1369"/>
    </location>
</feature>
<dbReference type="PROSITE" id="PS50113">
    <property type="entry name" value="PAC"/>
    <property type="match status" value="1"/>
</dbReference>
<dbReference type="Gene3D" id="3.40.50.180">
    <property type="entry name" value="Methylesterase CheB, C-terminal domain"/>
    <property type="match status" value="1"/>
</dbReference>
<dbReference type="EMBL" id="LWBP01000001">
    <property type="protein sequence ID" value="OQP68606.1"/>
    <property type="molecule type" value="Genomic_DNA"/>
</dbReference>
<evidence type="ECO:0008006" key="17">
    <source>
        <dbReference type="Google" id="ProtNLM"/>
    </source>
</evidence>
<keyword evidence="16" id="KW-1185">Reference proteome</keyword>
<feature type="active site" evidence="8">
    <location>
        <position position="42"/>
    </location>
</feature>
<dbReference type="InterPro" id="IPR029063">
    <property type="entry name" value="SAM-dependent_MTases_sf"/>
</dbReference>
<accession>A0A1V9GDV3</accession>
<dbReference type="GO" id="GO:0005737">
    <property type="term" value="C:cytoplasm"/>
    <property type="evidence" value="ECO:0007669"/>
    <property type="project" value="InterPro"/>
</dbReference>
<dbReference type="SMART" id="SM00388">
    <property type="entry name" value="HisKA"/>
    <property type="match status" value="1"/>
</dbReference>
<dbReference type="CDD" id="cd00130">
    <property type="entry name" value="PAS"/>
    <property type="match status" value="1"/>
</dbReference>
<dbReference type="SUPFAM" id="SSF55874">
    <property type="entry name" value="ATPase domain of HSP90 chaperone/DNA topoisomerase II/histidine kinase"/>
    <property type="match status" value="1"/>
</dbReference>
<dbReference type="PROSITE" id="PS50122">
    <property type="entry name" value="CHEB"/>
    <property type="match status" value="1"/>
</dbReference>
<dbReference type="InterPro" id="IPR003661">
    <property type="entry name" value="HisK_dim/P_dom"/>
</dbReference>
<dbReference type="SUPFAM" id="SSF52738">
    <property type="entry name" value="Methylesterase CheB, C-terminal domain"/>
    <property type="match status" value="1"/>
</dbReference>
<dbReference type="FunFam" id="3.30.565.10:FF:000006">
    <property type="entry name" value="Sensor histidine kinase WalK"/>
    <property type="match status" value="1"/>
</dbReference>
<feature type="coiled-coil region" evidence="9">
    <location>
        <begin position="1095"/>
        <end position="1129"/>
    </location>
</feature>
<dbReference type="InterPro" id="IPR035909">
    <property type="entry name" value="CheB_C"/>
</dbReference>
<evidence type="ECO:0000256" key="3">
    <source>
        <dbReference type="ARBA" id="ARBA00022553"/>
    </source>
</evidence>
<dbReference type="SUPFAM" id="SSF55785">
    <property type="entry name" value="PYP-like sensor domain (PAS domain)"/>
    <property type="match status" value="2"/>
</dbReference>
<dbReference type="RefSeq" id="WP_081159271.1">
    <property type="nucleotide sequence ID" value="NZ_LWBP01000001.1"/>
</dbReference>
<dbReference type="PRINTS" id="PR00996">
    <property type="entry name" value="CHERMTFRASE"/>
</dbReference>
<dbReference type="InterPro" id="IPR050903">
    <property type="entry name" value="Bact_Chemotaxis_MeTrfase"/>
</dbReference>
<keyword evidence="7" id="KW-0418">Kinase</keyword>
<evidence type="ECO:0000259" key="11">
    <source>
        <dbReference type="PROSITE" id="PS50112"/>
    </source>
</evidence>
<gene>
    <name evidence="15" type="ORF">A4R26_02065</name>
</gene>
<dbReference type="Gene3D" id="3.30.565.10">
    <property type="entry name" value="Histidine kinase-like ATPase, C-terminal domain"/>
    <property type="match status" value="1"/>
</dbReference>
<keyword evidence="8" id="KW-0378">Hydrolase</keyword>
<dbReference type="GO" id="GO:0006935">
    <property type="term" value="P:chemotaxis"/>
    <property type="evidence" value="ECO:0007669"/>
    <property type="project" value="UniProtKB-UniRule"/>
</dbReference>
<dbReference type="InterPro" id="IPR000700">
    <property type="entry name" value="PAS-assoc_C"/>
</dbReference>
<dbReference type="GO" id="GO:0032259">
    <property type="term" value="P:methylation"/>
    <property type="evidence" value="ECO:0007669"/>
    <property type="project" value="UniProtKB-KW"/>
</dbReference>
<dbReference type="GO" id="GO:0008984">
    <property type="term" value="F:protein-glutamate methylesterase activity"/>
    <property type="evidence" value="ECO:0007669"/>
    <property type="project" value="InterPro"/>
</dbReference>
<dbReference type="InterPro" id="IPR000673">
    <property type="entry name" value="Sig_transdc_resp-reg_Me-estase"/>
</dbReference>
<evidence type="ECO:0000256" key="1">
    <source>
        <dbReference type="ARBA" id="ARBA00000085"/>
    </source>
</evidence>
<dbReference type="InterPro" id="IPR036097">
    <property type="entry name" value="HisK_dim/P_sf"/>
</dbReference>
<dbReference type="NCBIfam" id="TIGR00229">
    <property type="entry name" value="sensory_box"/>
    <property type="match status" value="1"/>
</dbReference>
<evidence type="ECO:0000256" key="4">
    <source>
        <dbReference type="ARBA" id="ARBA00022603"/>
    </source>
</evidence>
<dbReference type="PROSITE" id="PS50112">
    <property type="entry name" value="PAS"/>
    <property type="match status" value="1"/>
</dbReference>
<dbReference type="InterPro" id="IPR022641">
    <property type="entry name" value="CheR_N"/>
</dbReference>
<evidence type="ECO:0000256" key="5">
    <source>
        <dbReference type="ARBA" id="ARBA00022679"/>
    </source>
</evidence>
<keyword evidence="5" id="KW-0808">Transferase</keyword>
<evidence type="ECO:0000259" key="14">
    <source>
        <dbReference type="PROSITE" id="PS50123"/>
    </source>
</evidence>
<comment type="caution">
    <text evidence="15">The sequence shown here is derived from an EMBL/GenBank/DDBJ whole genome shotgun (WGS) entry which is preliminary data.</text>
</comment>
<dbReference type="Pfam" id="PF01739">
    <property type="entry name" value="CheR"/>
    <property type="match status" value="1"/>
</dbReference>
<comment type="catalytic activity">
    <reaction evidence="2">
        <text>L-glutamyl-[protein] + S-adenosyl-L-methionine = [protein]-L-glutamate 5-O-methyl ester + S-adenosyl-L-homocysteine</text>
        <dbReference type="Rhea" id="RHEA:24452"/>
        <dbReference type="Rhea" id="RHEA-COMP:10208"/>
        <dbReference type="Rhea" id="RHEA-COMP:10311"/>
        <dbReference type="ChEBI" id="CHEBI:29973"/>
        <dbReference type="ChEBI" id="CHEBI:57856"/>
        <dbReference type="ChEBI" id="CHEBI:59789"/>
        <dbReference type="ChEBI" id="CHEBI:82795"/>
        <dbReference type="EC" id="2.1.1.80"/>
    </reaction>
</comment>
<organism evidence="15 16">
    <name type="scientific">Niastella populi</name>
    <dbReference type="NCBI Taxonomy" id="550983"/>
    <lineage>
        <taxon>Bacteria</taxon>
        <taxon>Pseudomonadati</taxon>
        <taxon>Bacteroidota</taxon>
        <taxon>Chitinophagia</taxon>
        <taxon>Chitinophagales</taxon>
        <taxon>Chitinophagaceae</taxon>
        <taxon>Niastella</taxon>
    </lineage>
</organism>
<dbReference type="Proteomes" id="UP000192276">
    <property type="component" value="Unassembled WGS sequence"/>
</dbReference>
<dbReference type="Gene3D" id="3.40.50.150">
    <property type="entry name" value="Vaccinia Virus protein VP39"/>
    <property type="match status" value="1"/>
</dbReference>
<dbReference type="GO" id="GO:0000156">
    <property type="term" value="F:phosphorelay response regulator activity"/>
    <property type="evidence" value="ECO:0007669"/>
    <property type="project" value="InterPro"/>
</dbReference>
<dbReference type="InterPro" id="IPR036890">
    <property type="entry name" value="HATPase_C_sf"/>
</dbReference>
<evidence type="ECO:0000256" key="9">
    <source>
        <dbReference type="SAM" id="Coils"/>
    </source>
</evidence>
<evidence type="ECO:0000256" key="7">
    <source>
        <dbReference type="ARBA" id="ARBA00022777"/>
    </source>
</evidence>
<dbReference type="GO" id="GO:0008983">
    <property type="term" value="F:protein-glutamate O-methyltransferase activity"/>
    <property type="evidence" value="ECO:0007669"/>
    <property type="project" value="UniProtKB-EC"/>
</dbReference>
<evidence type="ECO:0000256" key="6">
    <source>
        <dbReference type="ARBA" id="ARBA00022691"/>
    </source>
</evidence>
<evidence type="ECO:0000256" key="8">
    <source>
        <dbReference type="PROSITE-ProRule" id="PRU00050"/>
    </source>
</evidence>
<keyword evidence="9" id="KW-0175">Coiled coil</keyword>
<dbReference type="Pfam" id="PF13596">
    <property type="entry name" value="PAS_10"/>
    <property type="match status" value="1"/>
</dbReference>
<evidence type="ECO:0000259" key="12">
    <source>
        <dbReference type="PROSITE" id="PS50113"/>
    </source>
</evidence>